<dbReference type="InterPro" id="IPR020594">
    <property type="entry name" value="Ribosomal_bL9_bac/chp"/>
</dbReference>
<dbReference type="InterPro" id="IPR020069">
    <property type="entry name" value="Ribosomal_bL9_C"/>
</dbReference>
<evidence type="ECO:0000256" key="2">
    <source>
        <dbReference type="ARBA" id="ARBA00022730"/>
    </source>
</evidence>
<dbReference type="Gene3D" id="3.40.5.10">
    <property type="entry name" value="Ribosomal protein L9, N-terminal domain"/>
    <property type="match status" value="1"/>
</dbReference>
<dbReference type="STRING" id="1121442.SAMN02745702_01756"/>
<keyword evidence="12" id="KW-1185">Reference proteome</keyword>
<keyword evidence="4 7" id="KW-0689">Ribosomal protein</keyword>
<comment type="function">
    <text evidence="7">Binds to the 23S rRNA.</text>
</comment>
<keyword evidence="2 7" id="KW-0699">rRNA-binding</keyword>
<dbReference type="Gene3D" id="3.10.430.100">
    <property type="entry name" value="Ribosomal protein L9, C-terminal domain"/>
    <property type="match status" value="1"/>
</dbReference>
<keyword evidence="8" id="KW-0175">Coiled coil</keyword>
<accession>A0A1T4W6T9</accession>
<dbReference type="InterPro" id="IPR000244">
    <property type="entry name" value="Ribosomal_bL9"/>
</dbReference>
<dbReference type="EMBL" id="FUYA01000005">
    <property type="protein sequence ID" value="SKA72966.1"/>
    <property type="molecule type" value="Genomic_DNA"/>
</dbReference>
<dbReference type="GO" id="GO:1990904">
    <property type="term" value="C:ribonucleoprotein complex"/>
    <property type="evidence" value="ECO:0007669"/>
    <property type="project" value="UniProtKB-KW"/>
</dbReference>
<dbReference type="Pfam" id="PF01281">
    <property type="entry name" value="Ribosomal_L9_N"/>
    <property type="match status" value="1"/>
</dbReference>
<dbReference type="OrthoDB" id="9788336at2"/>
<gene>
    <name evidence="7" type="primary">rplI</name>
    <name evidence="11" type="ORF">SAMN02745702_01756</name>
</gene>
<evidence type="ECO:0000259" key="10">
    <source>
        <dbReference type="PROSITE" id="PS00651"/>
    </source>
</evidence>
<organism evidence="11 12">
    <name type="scientific">Desulfobaculum bizertense DSM 18034</name>
    <dbReference type="NCBI Taxonomy" id="1121442"/>
    <lineage>
        <taxon>Bacteria</taxon>
        <taxon>Pseudomonadati</taxon>
        <taxon>Thermodesulfobacteriota</taxon>
        <taxon>Desulfovibrionia</taxon>
        <taxon>Desulfovibrionales</taxon>
        <taxon>Desulfovibrionaceae</taxon>
        <taxon>Desulfobaculum</taxon>
    </lineage>
</organism>
<evidence type="ECO:0000256" key="9">
    <source>
        <dbReference type="SAM" id="MobiDB-lite"/>
    </source>
</evidence>
<feature type="region of interest" description="Disordered" evidence="9">
    <location>
        <begin position="155"/>
        <end position="197"/>
    </location>
</feature>
<name>A0A1T4W6T9_9BACT</name>
<keyword evidence="3 7" id="KW-0694">RNA-binding</keyword>
<dbReference type="PANTHER" id="PTHR21368">
    <property type="entry name" value="50S RIBOSOMAL PROTEIN L9"/>
    <property type="match status" value="1"/>
</dbReference>
<reference evidence="11 12" key="1">
    <citation type="submission" date="2017-02" db="EMBL/GenBank/DDBJ databases">
        <authorList>
            <person name="Peterson S.W."/>
        </authorList>
    </citation>
    <scope>NUCLEOTIDE SEQUENCE [LARGE SCALE GENOMIC DNA]</scope>
    <source>
        <strain evidence="11 12">DSM 18034</strain>
    </source>
</reference>
<dbReference type="NCBIfam" id="TIGR00158">
    <property type="entry name" value="L9"/>
    <property type="match status" value="1"/>
</dbReference>
<evidence type="ECO:0000313" key="12">
    <source>
        <dbReference type="Proteomes" id="UP000189733"/>
    </source>
</evidence>
<evidence type="ECO:0000256" key="1">
    <source>
        <dbReference type="ARBA" id="ARBA00010605"/>
    </source>
</evidence>
<keyword evidence="5 7" id="KW-0687">Ribonucleoprotein</keyword>
<evidence type="ECO:0000313" key="11">
    <source>
        <dbReference type="EMBL" id="SKA72966.1"/>
    </source>
</evidence>
<feature type="compositionally biased region" description="Acidic residues" evidence="9">
    <location>
        <begin position="158"/>
        <end position="169"/>
    </location>
</feature>
<evidence type="ECO:0000256" key="8">
    <source>
        <dbReference type="SAM" id="Coils"/>
    </source>
</evidence>
<dbReference type="InterPro" id="IPR036935">
    <property type="entry name" value="Ribosomal_bL9_N_sf"/>
</dbReference>
<dbReference type="GO" id="GO:0005840">
    <property type="term" value="C:ribosome"/>
    <property type="evidence" value="ECO:0007669"/>
    <property type="project" value="UniProtKB-KW"/>
</dbReference>
<feature type="domain" description="Ribosomal protein L9" evidence="10">
    <location>
        <begin position="13"/>
        <end position="40"/>
    </location>
</feature>
<dbReference type="SUPFAM" id="SSF55653">
    <property type="entry name" value="Ribosomal protein L9 C-domain"/>
    <property type="match status" value="1"/>
</dbReference>
<dbReference type="HAMAP" id="MF_00503">
    <property type="entry name" value="Ribosomal_bL9"/>
    <property type="match status" value="1"/>
</dbReference>
<comment type="similarity">
    <text evidence="1 7">Belongs to the bacterial ribosomal protein bL9 family.</text>
</comment>
<dbReference type="FunFam" id="3.40.5.10:FF:000003">
    <property type="entry name" value="50S ribosomal protein L9"/>
    <property type="match status" value="1"/>
</dbReference>
<dbReference type="InterPro" id="IPR036791">
    <property type="entry name" value="Ribosomal_bL9_C_sf"/>
</dbReference>
<dbReference type="GO" id="GO:0003735">
    <property type="term" value="F:structural constituent of ribosome"/>
    <property type="evidence" value="ECO:0007669"/>
    <property type="project" value="InterPro"/>
</dbReference>
<dbReference type="SUPFAM" id="SSF55658">
    <property type="entry name" value="L9 N-domain-like"/>
    <property type="match status" value="1"/>
</dbReference>
<evidence type="ECO:0000256" key="6">
    <source>
        <dbReference type="ARBA" id="ARBA00035292"/>
    </source>
</evidence>
<dbReference type="RefSeq" id="WP_078685042.1">
    <property type="nucleotide sequence ID" value="NZ_FUYA01000005.1"/>
</dbReference>
<evidence type="ECO:0000256" key="4">
    <source>
        <dbReference type="ARBA" id="ARBA00022980"/>
    </source>
</evidence>
<evidence type="ECO:0000256" key="5">
    <source>
        <dbReference type="ARBA" id="ARBA00023274"/>
    </source>
</evidence>
<protein>
    <recommendedName>
        <fullName evidence="6 7">Large ribosomal subunit protein bL9</fullName>
    </recommendedName>
</protein>
<dbReference type="Proteomes" id="UP000189733">
    <property type="component" value="Unassembled WGS sequence"/>
</dbReference>
<feature type="coiled-coil region" evidence="8">
    <location>
        <begin position="37"/>
        <end position="71"/>
    </location>
</feature>
<sequence length="197" mass="21767">MKLILRADIDNLGRLGDIVEVKPGFGRNYLLPQGLAMVATEANIKVFELERKKLQEKMDKIRFEAEELAKKLVESRVVLRVRVGEGDKLYGSVSNANIVEALAEMGLDVDRKKVILEEAIRSLGEYAVPVKLHPDVRCELSVAVVRHDWVEGQPITSEEAEEVASEENTETVAEAPVEAAEEEVSDDAGQVSEAEQA</sequence>
<dbReference type="GO" id="GO:0006412">
    <property type="term" value="P:translation"/>
    <property type="evidence" value="ECO:0007669"/>
    <property type="project" value="UniProtKB-UniRule"/>
</dbReference>
<dbReference type="PROSITE" id="PS00651">
    <property type="entry name" value="RIBOSOMAL_L9"/>
    <property type="match status" value="1"/>
</dbReference>
<dbReference type="Pfam" id="PF03948">
    <property type="entry name" value="Ribosomal_L9_C"/>
    <property type="match status" value="1"/>
</dbReference>
<evidence type="ECO:0000256" key="7">
    <source>
        <dbReference type="HAMAP-Rule" id="MF_00503"/>
    </source>
</evidence>
<dbReference type="InterPro" id="IPR009027">
    <property type="entry name" value="Ribosomal_bL9/RNase_H1_N"/>
</dbReference>
<evidence type="ECO:0000256" key="3">
    <source>
        <dbReference type="ARBA" id="ARBA00022884"/>
    </source>
</evidence>
<dbReference type="InterPro" id="IPR020070">
    <property type="entry name" value="Ribosomal_bL9_N"/>
</dbReference>
<dbReference type="AlphaFoldDB" id="A0A1T4W6T9"/>
<dbReference type="GO" id="GO:0019843">
    <property type="term" value="F:rRNA binding"/>
    <property type="evidence" value="ECO:0007669"/>
    <property type="project" value="UniProtKB-UniRule"/>
</dbReference>
<proteinExistence type="inferred from homology"/>